<evidence type="ECO:0000256" key="1">
    <source>
        <dbReference type="SAM" id="MobiDB-lite"/>
    </source>
</evidence>
<dbReference type="OrthoDB" id="10498231at2759"/>
<dbReference type="AlphaFoldDB" id="A0A428NRM4"/>
<dbReference type="EMBL" id="NKCI01000325">
    <property type="protein sequence ID" value="RSL43415.1"/>
    <property type="molecule type" value="Genomic_DNA"/>
</dbReference>
<gene>
    <name evidence="2" type="ORF">CEP54_015095</name>
</gene>
<evidence type="ECO:0000313" key="3">
    <source>
        <dbReference type="Proteomes" id="UP000288168"/>
    </source>
</evidence>
<feature type="region of interest" description="Disordered" evidence="1">
    <location>
        <begin position="276"/>
        <end position="297"/>
    </location>
</feature>
<organism evidence="2 3">
    <name type="scientific">Fusarium duplospermum</name>
    <dbReference type="NCBI Taxonomy" id="1325734"/>
    <lineage>
        <taxon>Eukaryota</taxon>
        <taxon>Fungi</taxon>
        <taxon>Dikarya</taxon>
        <taxon>Ascomycota</taxon>
        <taxon>Pezizomycotina</taxon>
        <taxon>Sordariomycetes</taxon>
        <taxon>Hypocreomycetidae</taxon>
        <taxon>Hypocreales</taxon>
        <taxon>Nectriaceae</taxon>
        <taxon>Fusarium</taxon>
        <taxon>Fusarium solani species complex</taxon>
    </lineage>
</organism>
<protein>
    <submittedName>
        <fullName evidence="2">Uncharacterized protein</fullName>
    </submittedName>
</protein>
<dbReference type="Proteomes" id="UP000288168">
    <property type="component" value="Unassembled WGS sequence"/>
</dbReference>
<feature type="compositionally biased region" description="Basic and acidic residues" evidence="1">
    <location>
        <begin position="285"/>
        <end position="297"/>
    </location>
</feature>
<reference evidence="2 3" key="1">
    <citation type="submission" date="2017-06" db="EMBL/GenBank/DDBJ databases">
        <title>Comparative genomic analysis of Ambrosia Fusariam Clade fungi.</title>
        <authorList>
            <person name="Stajich J.E."/>
            <person name="Carrillo J."/>
            <person name="Kijimoto T."/>
            <person name="Eskalen A."/>
            <person name="O'Donnell K."/>
            <person name="Kasson M."/>
        </authorList>
    </citation>
    <scope>NUCLEOTIDE SEQUENCE [LARGE SCALE GENOMIC DNA]</scope>
    <source>
        <strain evidence="2 3">NRRL62584</strain>
    </source>
</reference>
<feature type="compositionally biased region" description="Basic and acidic residues" evidence="1">
    <location>
        <begin position="366"/>
        <end position="381"/>
    </location>
</feature>
<keyword evidence="3" id="KW-1185">Reference proteome</keyword>
<feature type="region of interest" description="Disordered" evidence="1">
    <location>
        <begin position="366"/>
        <end position="418"/>
    </location>
</feature>
<sequence length="418" mass="46790">MEGLETVPKIFGGEVEITVVDPVPVFDVAGAEFPEWIKLAGHDTIVSVAVQLSIKGVLRKAPPIRKKPLGLLGTWAKVVPFIGMLPLDQRNCIYHCFSQILQMMLESMAITRPSLGSGLIFLVVTADQLNNHLLRVVSSQAFAYDTKGPPPIRITHGPLVIDGLVEYVTGGLTQIMYPRRAASVEDSTGLEQPTMHDGQFESEERNDYAPLPCGRQSLPPALTSGIVFRGVHRQGFPPETAWEEDSIRQGQGYETGGFVPVVSGPQSHRRLYDAQKAAQDGGNCDDTREKAQERSSETVDMIAGIKQLLQDLKSVRERLADAERSSQEAREVERGIEGEIKVLKEEQEELREEQEELREEMKKLARKVEEGDRALKRKEEELAGWQDMNQTAEREVEEHRQAQSRLKEEMWSLLEDGE</sequence>
<comment type="caution">
    <text evidence="2">The sequence shown here is derived from an EMBL/GenBank/DDBJ whole genome shotgun (WGS) entry which is preliminary data.</text>
</comment>
<proteinExistence type="predicted"/>
<evidence type="ECO:0000313" key="2">
    <source>
        <dbReference type="EMBL" id="RSL43415.1"/>
    </source>
</evidence>
<feature type="compositionally biased region" description="Basic and acidic residues" evidence="1">
    <location>
        <begin position="392"/>
        <end position="410"/>
    </location>
</feature>
<name>A0A428NRM4_9HYPO</name>
<accession>A0A428NRM4</accession>